<comment type="caution">
    <text evidence="1">The sequence shown here is derived from an EMBL/GenBank/DDBJ whole genome shotgun (WGS) entry which is preliminary data.</text>
</comment>
<evidence type="ECO:0000313" key="2">
    <source>
        <dbReference type="Proteomes" id="UP000540989"/>
    </source>
</evidence>
<protein>
    <submittedName>
        <fullName evidence="1">Uncharacterized protein</fullName>
    </submittedName>
</protein>
<proteinExistence type="predicted"/>
<dbReference type="AlphaFoldDB" id="A0A7W8E8T3"/>
<dbReference type="EMBL" id="JACHIP010000061">
    <property type="protein sequence ID" value="MBB5061625.1"/>
    <property type="molecule type" value="Genomic_DNA"/>
</dbReference>
<dbReference type="Proteomes" id="UP000540989">
    <property type="component" value="Unassembled WGS sequence"/>
</dbReference>
<gene>
    <name evidence="1" type="ORF">HDF16_006361</name>
</gene>
<sequence length="165" mass="18992">MFQLQPRAALKVIELLPTVSIGTSLLVEKDALLSFLQGAQDADDVTAYFERVRLAKATVSHRKIRSLVRQDREPLTISSLPRTLQLSPGRLEIKFATVLDLTEAMYALARVLENDEQEFARRYEECAVRESDIDSKEVDLMFLQLERDEEDRNQRLSQETERPIL</sequence>
<name>A0A7W8E8T3_9BACT</name>
<accession>A0A7W8E8T3</accession>
<keyword evidence="2" id="KW-1185">Reference proteome</keyword>
<evidence type="ECO:0000313" key="1">
    <source>
        <dbReference type="EMBL" id="MBB5061625.1"/>
    </source>
</evidence>
<organism evidence="1 2">
    <name type="scientific">Granulicella aggregans</name>
    <dbReference type="NCBI Taxonomy" id="474949"/>
    <lineage>
        <taxon>Bacteria</taxon>
        <taxon>Pseudomonadati</taxon>
        <taxon>Acidobacteriota</taxon>
        <taxon>Terriglobia</taxon>
        <taxon>Terriglobales</taxon>
        <taxon>Acidobacteriaceae</taxon>
        <taxon>Granulicella</taxon>
    </lineage>
</organism>
<reference evidence="1 2" key="1">
    <citation type="submission" date="2020-08" db="EMBL/GenBank/DDBJ databases">
        <title>Genomic Encyclopedia of Type Strains, Phase IV (KMG-V): Genome sequencing to study the core and pangenomes of soil and plant-associated prokaryotes.</title>
        <authorList>
            <person name="Whitman W."/>
        </authorList>
    </citation>
    <scope>NUCLEOTIDE SEQUENCE [LARGE SCALE GENOMIC DNA]</scope>
    <source>
        <strain evidence="1 2">M8UP14</strain>
    </source>
</reference>